<proteinExistence type="predicted"/>
<gene>
    <name evidence="1" type="ORF">A3B14_02265</name>
</gene>
<evidence type="ECO:0000313" key="2">
    <source>
        <dbReference type="Proteomes" id="UP000176800"/>
    </source>
</evidence>
<accession>A0A1G2U5Q9</accession>
<sequence>MKKKLEIKAGLYKHSKSGKLYRVDELDREYEARNLRPDPYAVTQVMADDPAFADKRPVAVQWRDKRGCACYALFDRDDAGREVGIVRRRGSGSRWSRSVQFGGVRLPAQAGK</sequence>
<organism evidence="1 2">
    <name type="scientific">Candidatus Zambryskibacteria bacterium RIFCSPLOWO2_01_FULL_45_21</name>
    <dbReference type="NCBI Taxonomy" id="1802761"/>
    <lineage>
        <taxon>Bacteria</taxon>
        <taxon>Candidatus Zambryskiibacteriota</taxon>
    </lineage>
</organism>
<dbReference type="AlphaFoldDB" id="A0A1G2U5Q9"/>
<reference evidence="1 2" key="1">
    <citation type="journal article" date="2016" name="Nat. Commun.">
        <title>Thousands of microbial genomes shed light on interconnected biogeochemical processes in an aquifer system.</title>
        <authorList>
            <person name="Anantharaman K."/>
            <person name="Brown C.T."/>
            <person name="Hug L.A."/>
            <person name="Sharon I."/>
            <person name="Castelle C.J."/>
            <person name="Probst A.J."/>
            <person name="Thomas B.C."/>
            <person name="Singh A."/>
            <person name="Wilkins M.J."/>
            <person name="Karaoz U."/>
            <person name="Brodie E.L."/>
            <person name="Williams K.H."/>
            <person name="Hubbard S.S."/>
            <person name="Banfield J.F."/>
        </authorList>
    </citation>
    <scope>NUCLEOTIDE SEQUENCE [LARGE SCALE GENOMIC DNA]</scope>
</reference>
<protein>
    <submittedName>
        <fullName evidence="1">Uncharacterized protein</fullName>
    </submittedName>
</protein>
<evidence type="ECO:0000313" key="1">
    <source>
        <dbReference type="EMBL" id="OHB04212.1"/>
    </source>
</evidence>
<name>A0A1G2U5Q9_9BACT</name>
<dbReference type="EMBL" id="MHWE01000010">
    <property type="protein sequence ID" value="OHB04212.1"/>
    <property type="molecule type" value="Genomic_DNA"/>
</dbReference>
<dbReference type="Proteomes" id="UP000176800">
    <property type="component" value="Unassembled WGS sequence"/>
</dbReference>
<comment type="caution">
    <text evidence="1">The sequence shown here is derived from an EMBL/GenBank/DDBJ whole genome shotgun (WGS) entry which is preliminary data.</text>
</comment>